<proteinExistence type="predicted"/>
<reference evidence="1 2" key="1">
    <citation type="submission" date="2022-03" db="EMBL/GenBank/DDBJ databases">
        <title>Complete genome of Streptomyces rimosus ssp. rimosus R7 (=ATCC 10970).</title>
        <authorList>
            <person name="Beganovic S."/>
            <person name="Ruckert C."/>
            <person name="Busche T."/>
            <person name="Kalinowski J."/>
            <person name="Wittmann C."/>
        </authorList>
    </citation>
    <scope>NUCLEOTIDE SEQUENCE [LARGE SCALE GENOMIC DNA]</scope>
    <source>
        <strain evidence="1 2">R7</strain>
    </source>
</reference>
<dbReference type="EMBL" id="CP094298">
    <property type="protein sequence ID" value="UNZ01031.1"/>
    <property type="molecule type" value="Genomic_DNA"/>
</dbReference>
<accession>A0ABY3YSS3</accession>
<evidence type="ECO:0000313" key="1">
    <source>
        <dbReference type="EMBL" id="UNZ01031.1"/>
    </source>
</evidence>
<keyword evidence="2" id="KW-1185">Reference proteome</keyword>
<dbReference type="Proteomes" id="UP000829494">
    <property type="component" value="Chromosome"/>
</dbReference>
<evidence type="ECO:0000313" key="2">
    <source>
        <dbReference type="Proteomes" id="UP000829494"/>
    </source>
</evidence>
<organism evidence="1 2">
    <name type="scientific">Streptomyces rimosus subsp. rimosus</name>
    <dbReference type="NCBI Taxonomy" id="132474"/>
    <lineage>
        <taxon>Bacteria</taxon>
        <taxon>Bacillati</taxon>
        <taxon>Actinomycetota</taxon>
        <taxon>Actinomycetes</taxon>
        <taxon>Kitasatosporales</taxon>
        <taxon>Streptomycetaceae</taxon>
        <taxon>Streptomyces</taxon>
    </lineage>
</organism>
<name>A0ABY3YSS3_STRRM</name>
<sequence>MRSVRVVETIGPHVASLYMDGWGTDALDWAKDAAELLPESGFRRKMSSNLFLADGTVVRRALIQFGDTADGFTANLTVHFPVSCPDEVLDHHLRHYAVEFRHWIAAVAAARA</sequence>
<gene>
    <name evidence="1" type="ORF">SRIMR7_02650</name>
</gene>
<protein>
    <submittedName>
        <fullName evidence="1">Uncharacterized protein</fullName>
    </submittedName>
</protein>